<dbReference type="GO" id="GO:0046872">
    <property type="term" value="F:metal ion binding"/>
    <property type="evidence" value="ECO:0007669"/>
    <property type="project" value="UniProtKB-KW"/>
</dbReference>
<protein>
    <submittedName>
        <fullName evidence="5">Myo-inositol-1(Or 4)-monophosphatase</fullName>
        <ecNumber evidence="5">3.1.3.25</ecNumber>
    </submittedName>
</protein>
<dbReference type="EMBL" id="JADOUE010000001">
    <property type="protein sequence ID" value="MBG6121919.1"/>
    <property type="molecule type" value="Genomic_DNA"/>
</dbReference>
<dbReference type="InterPro" id="IPR000760">
    <property type="entry name" value="Inositol_monophosphatase-like"/>
</dbReference>
<dbReference type="CDD" id="cd01637">
    <property type="entry name" value="IMPase_like"/>
    <property type="match status" value="1"/>
</dbReference>
<dbReference type="Pfam" id="PF00459">
    <property type="entry name" value="Inositol_P"/>
    <property type="match status" value="1"/>
</dbReference>
<evidence type="ECO:0000313" key="5">
    <source>
        <dbReference type="EMBL" id="MBG6121919.1"/>
    </source>
</evidence>
<proteinExistence type="predicted"/>
<keyword evidence="1 4" id="KW-0479">Metal-binding</keyword>
<accession>A0A931GXL9</accession>
<evidence type="ECO:0000256" key="2">
    <source>
        <dbReference type="ARBA" id="ARBA00022801"/>
    </source>
</evidence>
<dbReference type="InterPro" id="IPR020583">
    <property type="entry name" value="Inositol_monoP_metal-BS"/>
</dbReference>
<evidence type="ECO:0000256" key="4">
    <source>
        <dbReference type="PIRSR" id="PIRSR600760-2"/>
    </source>
</evidence>
<evidence type="ECO:0000256" key="3">
    <source>
        <dbReference type="ARBA" id="ARBA00022842"/>
    </source>
</evidence>
<dbReference type="RefSeq" id="WP_331273433.1">
    <property type="nucleotide sequence ID" value="NZ_CP046980.1"/>
</dbReference>
<dbReference type="Proteomes" id="UP000658613">
    <property type="component" value="Unassembled WGS sequence"/>
</dbReference>
<dbReference type="AlphaFoldDB" id="A0A931GXL9"/>
<dbReference type="PANTHER" id="PTHR20854:SF4">
    <property type="entry name" value="INOSITOL-1-MONOPHOSPHATASE-RELATED"/>
    <property type="match status" value="1"/>
</dbReference>
<evidence type="ECO:0000313" key="6">
    <source>
        <dbReference type="Proteomes" id="UP000658613"/>
    </source>
</evidence>
<dbReference type="EC" id="3.1.3.25" evidence="5"/>
<comment type="cofactor">
    <cofactor evidence="4">
        <name>Mg(2+)</name>
        <dbReference type="ChEBI" id="CHEBI:18420"/>
    </cofactor>
</comment>
<dbReference type="Gene3D" id="3.30.540.10">
    <property type="entry name" value="Fructose-1,6-Bisphosphatase, subunit A, domain 1"/>
    <property type="match status" value="1"/>
</dbReference>
<gene>
    <name evidence="5" type="ORF">IW254_000888</name>
</gene>
<dbReference type="GO" id="GO:0006020">
    <property type="term" value="P:inositol metabolic process"/>
    <property type="evidence" value="ECO:0007669"/>
    <property type="project" value="TreeGrafter"/>
</dbReference>
<dbReference type="PANTHER" id="PTHR20854">
    <property type="entry name" value="INOSITOL MONOPHOSPHATASE"/>
    <property type="match status" value="1"/>
</dbReference>
<dbReference type="PROSITE" id="PS00629">
    <property type="entry name" value="IMP_1"/>
    <property type="match status" value="1"/>
</dbReference>
<evidence type="ECO:0000256" key="1">
    <source>
        <dbReference type="ARBA" id="ARBA00022723"/>
    </source>
</evidence>
<keyword evidence="2 5" id="KW-0378">Hydrolase</keyword>
<organism evidence="5 6">
    <name type="scientific">Corynebacterium aquatimens</name>
    <dbReference type="NCBI Taxonomy" id="1190508"/>
    <lineage>
        <taxon>Bacteria</taxon>
        <taxon>Bacillati</taxon>
        <taxon>Actinomycetota</taxon>
        <taxon>Actinomycetes</taxon>
        <taxon>Mycobacteriales</taxon>
        <taxon>Corynebacteriaceae</taxon>
        <taxon>Corynebacterium</taxon>
    </lineage>
</organism>
<dbReference type="GO" id="GO:0008934">
    <property type="term" value="F:inositol monophosphate 1-phosphatase activity"/>
    <property type="evidence" value="ECO:0007669"/>
    <property type="project" value="TreeGrafter"/>
</dbReference>
<name>A0A931GXL9_9CORY</name>
<dbReference type="SUPFAM" id="SSF56655">
    <property type="entry name" value="Carbohydrate phosphatase"/>
    <property type="match status" value="1"/>
</dbReference>
<keyword evidence="6" id="KW-1185">Reference proteome</keyword>
<keyword evidence="3 4" id="KW-0460">Magnesium</keyword>
<dbReference type="Gene3D" id="3.40.190.80">
    <property type="match status" value="1"/>
</dbReference>
<feature type="binding site" evidence="4">
    <location>
        <position position="66"/>
    </location>
    <ligand>
        <name>Mg(2+)</name>
        <dbReference type="ChEBI" id="CHEBI:18420"/>
        <label>1</label>
        <note>catalytic</note>
    </ligand>
</feature>
<dbReference type="GO" id="GO:0007165">
    <property type="term" value="P:signal transduction"/>
    <property type="evidence" value="ECO:0007669"/>
    <property type="project" value="TreeGrafter"/>
</dbReference>
<feature type="binding site" evidence="4">
    <location>
        <position position="83"/>
    </location>
    <ligand>
        <name>Mg(2+)</name>
        <dbReference type="ChEBI" id="CHEBI:18420"/>
        <label>1</label>
        <note>catalytic</note>
    </ligand>
</feature>
<feature type="binding site" evidence="4">
    <location>
        <position position="84"/>
    </location>
    <ligand>
        <name>Mg(2+)</name>
        <dbReference type="ChEBI" id="CHEBI:18420"/>
        <label>1</label>
        <note>catalytic</note>
    </ligand>
</feature>
<feature type="binding site" evidence="4">
    <location>
        <position position="212"/>
    </location>
    <ligand>
        <name>Mg(2+)</name>
        <dbReference type="ChEBI" id="CHEBI:18420"/>
        <label>1</label>
        <note>catalytic</note>
    </ligand>
</feature>
<comment type="caution">
    <text evidence="5">The sequence shown here is derived from an EMBL/GenBank/DDBJ whole genome shotgun (WGS) entry which is preliminary data.</text>
</comment>
<feature type="binding site" evidence="4">
    <location>
        <position position="81"/>
    </location>
    <ligand>
        <name>Mg(2+)</name>
        <dbReference type="ChEBI" id="CHEBI:18420"/>
        <label>1</label>
        <note>catalytic</note>
    </ligand>
</feature>
<dbReference type="PRINTS" id="PR00377">
    <property type="entry name" value="IMPHPHTASES"/>
</dbReference>
<reference evidence="5" key="1">
    <citation type="submission" date="2020-11" db="EMBL/GenBank/DDBJ databases">
        <title>Sequencing the genomes of 1000 actinobacteria strains.</title>
        <authorList>
            <person name="Klenk H.-P."/>
        </authorList>
    </citation>
    <scope>NUCLEOTIDE SEQUENCE</scope>
    <source>
        <strain evidence="5">DSM 45632</strain>
    </source>
</reference>
<sequence length="272" mass="28941">MMDLHHHLAIAEEAADSARRVFIEGLGSAPALFKSSSDFATDVDIELEDLIREHLREASGIPVFGEEEGGILRGDATWVVDPIDGTANYSSGSPNCAILISLVVDKQPVVAVTDIPLLGMRLTAIDGAPVTLNGRVLPSVNSIEAFSRQVGLGAVGSDESHKIPPDMRLQLLRRLEQTNMRPRISGSVGIDLAFVAQGIYEAAVSFSPHPWDNTAGVLLARSAGAVVTDWEGEPWNLESVGVVAGCPTAHAKVLDSIREIERLSRGAGTPPR</sequence>